<name>A0A0E3WEC8_MYCLN</name>
<evidence type="ECO:0000313" key="1">
    <source>
        <dbReference type="EMBL" id="CQD24538.1"/>
    </source>
</evidence>
<gene>
    <name evidence="1" type="ORF">BN1232_06249</name>
</gene>
<accession>A0A0E3WEC8</accession>
<evidence type="ECO:0000313" key="2">
    <source>
        <dbReference type="Proteomes" id="UP000199251"/>
    </source>
</evidence>
<proteinExistence type="predicted"/>
<dbReference type="EMBL" id="CTEE01000003">
    <property type="protein sequence ID" value="CQD24538.1"/>
    <property type="molecule type" value="Genomic_DNA"/>
</dbReference>
<dbReference type="STRING" id="141349.BN1232_06249"/>
<reference evidence="1 2" key="1">
    <citation type="submission" date="2015-03" db="EMBL/GenBank/DDBJ databases">
        <authorList>
            <person name="Urmite Genomes"/>
        </authorList>
    </citation>
    <scope>NUCLEOTIDE SEQUENCE [LARGE SCALE GENOMIC DNA]</scope>
    <source>
        <strain evidence="1 2">CSUR P1491</strain>
    </source>
</reference>
<dbReference type="AlphaFoldDB" id="A0A0E3WEC8"/>
<organism evidence="1 2">
    <name type="scientific">Mycobacterium lentiflavum</name>
    <dbReference type="NCBI Taxonomy" id="141349"/>
    <lineage>
        <taxon>Bacteria</taxon>
        <taxon>Bacillati</taxon>
        <taxon>Actinomycetota</taxon>
        <taxon>Actinomycetes</taxon>
        <taxon>Mycobacteriales</taxon>
        <taxon>Mycobacteriaceae</taxon>
        <taxon>Mycobacterium</taxon>
        <taxon>Mycobacterium simiae complex</taxon>
    </lineage>
</organism>
<protein>
    <submittedName>
        <fullName evidence="1">Uncharacterized protein</fullName>
    </submittedName>
</protein>
<dbReference type="Proteomes" id="UP000199251">
    <property type="component" value="Unassembled WGS sequence"/>
</dbReference>
<sequence>MVRRPLRLSIVVAHYVLTPRDAVRAGQGGWCVMTWTTQLIYPAAGLTAADTAALAEALGRAEVSYDAGRNRLQITLAVEASTLAEATGVSLSAAAAATGLAAPIRLLVQSTADFVADAEHPPPLNLDLIGITEIAGEFGVSRQRVGQLADDPDFPAPVVHAAIGRLYTRASVRAFHERWTAARNPRGGRRRRQTEPAGT</sequence>